<evidence type="ECO:0000256" key="1">
    <source>
        <dbReference type="SAM" id="MobiDB-lite"/>
    </source>
</evidence>
<comment type="caution">
    <text evidence="2">The sequence shown here is derived from an EMBL/GenBank/DDBJ whole genome shotgun (WGS) entry which is preliminary data.</text>
</comment>
<reference evidence="2 3" key="1">
    <citation type="submission" date="2018-04" db="EMBL/GenBank/DDBJ databases">
        <title>Draft genome sequence of Pseudomonas syringae pv. actinidiae biovar 3 strains isolated from kiwifruit in Kagawa prefecture.</title>
        <authorList>
            <person name="Tabuchi M."/>
            <person name="Saito M."/>
            <person name="Fujiwara S."/>
            <person name="Sasa N."/>
            <person name="Akimitsu K."/>
            <person name="Gomi K."/>
            <person name="Konishi-Sugita S."/>
            <person name="Hamano K."/>
            <person name="Kataoka I."/>
        </authorList>
    </citation>
    <scope>NUCLEOTIDE SEQUENCE [LARGE SCALE GENOMIC DNA]</scope>
    <source>
        <strain evidence="2 3">MAFF212211</strain>
    </source>
</reference>
<dbReference type="AlphaFoldDB" id="A0AAN4QCM1"/>
<accession>A0AAN4QCM1</accession>
<feature type="region of interest" description="Disordered" evidence="1">
    <location>
        <begin position="1"/>
        <end position="24"/>
    </location>
</feature>
<evidence type="ECO:0000313" key="3">
    <source>
        <dbReference type="Proteomes" id="UP000248291"/>
    </source>
</evidence>
<feature type="compositionally biased region" description="Basic and acidic residues" evidence="1">
    <location>
        <begin position="14"/>
        <end position="24"/>
    </location>
</feature>
<dbReference type="Proteomes" id="UP000248291">
    <property type="component" value="Unassembled WGS sequence"/>
</dbReference>
<protein>
    <submittedName>
        <fullName evidence="2">Phosphoinositide polyphosphatase</fullName>
    </submittedName>
</protein>
<dbReference type="EMBL" id="BGKA01000276">
    <property type="protein sequence ID" value="GBH21019.1"/>
    <property type="molecule type" value="Genomic_DNA"/>
</dbReference>
<sequence>MGRRHCGAAMPATSRDDRDTTHQRSHYERLGLTTRMASMRKIELKRIIRDSGRAEREWQLASVGRLTTDSGRRPWGTCPRRGFTSAEYLSPAVQHSRTSPLLHSFRWTVNESSDSSHTSEAAPAPLWILAEGRGSGLVREEGFTSAEYLSPAVQHSRTSPLLHSFRWTVNESSDRSRTSEAAPGPLWILAEGRGSGLVREEGFTSVEYLSPAVQHSRTSPLLHSFRWTVNESSDRSRTSEASHGPFLHVHARYWLADASRPHGVRTTGCWITPGG</sequence>
<gene>
    <name evidence="2" type="ORF">KPSA3_07058</name>
</gene>
<proteinExistence type="predicted"/>
<organism evidence="2 3">
    <name type="scientific">Pseudomonas syringae pv. actinidiae</name>
    <dbReference type="NCBI Taxonomy" id="103796"/>
    <lineage>
        <taxon>Bacteria</taxon>
        <taxon>Pseudomonadati</taxon>
        <taxon>Pseudomonadota</taxon>
        <taxon>Gammaproteobacteria</taxon>
        <taxon>Pseudomonadales</taxon>
        <taxon>Pseudomonadaceae</taxon>
        <taxon>Pseudomonas</taxon>
        <taxon>Pseudomonas syringae</taxon>
    </lineage>
</organism>
<name>A0AAN4QCM1_PSESF</name>
<evidence type="ECO:0000313" key="2">
    <source>
        <dbReference type="EMBL" id="GBH21019.1"/>
    </source>
</evidence>